<organism evidence="1 2">
    <name type="scientific">Spirosoma telluris</name>
    <dbReference type="NCBI Taxonomy" id="2183553"/>
    <lineage>
        <taxon>Bacteria</taxon>
        <taxon>Pseudomonadati</taxon>
        <taxon>Bacteroidota</taxon>
        <taxon>Cytophagia</taxon>
        <taxon>Cytophagales</taxon>
        <taxon>Cytophagaceae</taxon>
        <taxon>Spirosoma</taxon>
    </lineage>
</organism>
<dbReference type="Proteomes" id="UP000249016">
    <property type="component" value="Unassembled WGS sequence"/>
</dbReference>
<dbReference type="EMBL" id="QLII01000001">
    <property type="protein sequence ID" value="RAI76899.1"/>
    <property type="molecule type" value="Genomic_DNA"/>
</dbReference>
<sequence length="189" mass="20723">MDKKVLLVGRNPNVLTSLASVLTEEGFAVKTTSLVEQASRDFKATDFDVIAFGRGVDAQTNAMLRAEFAGHNSAILFVDGLAPVIPLLVKQIKLELSDKAVNRHVVTGFSCERTDDTLRINVFTAIDCQLMVDLYQLDTIHTTQRKTLVSEYIEAGKHTFSIESLPDLTSTINFLVAEVADLDLAVLPL</sequence>
<protein>
    <submittedName>
        <fullName evidence="1">Uncharacterized protein</fullName>
    </submittedName>
</protein>
<evidence type="ECO:0000313" key="1">
    <source>
        <dbReference type="EMBL" id="RAI76899.1"/>
    </source>
</evidence>
<dbReference type="OrthoDB" id="3685339at2"/>
<name>A0A327NR36_9BACT</name>
<comment type="caution">
    <text evidence="1">The sequence shown here is derived from an EMBL/GenBank/DDBJ whole genome shotgun (WGS) entry which is preliminary data.</text>
</comment>
<reference evidence="1 2" key="1">
    <citation type="submission" date="2018-06" db="EMBL/GenBank/DDBJ databases">
        <title>Spirosoma sp. HMF3257 Genome sequencing and assembly.</title>
        <authorList>
            <person name="Kang H."/>
            <person name="Cha I."/>
            <person name="Kim H."/>
            <person name="Kang J."/>
            <person name="Joh K."/>
        </authorList>
    </citation>
    <scope>NUCLEOTIDE SEQUENCE [LARGE SCALE GENOMIC DNA]</scope>
    <source>
        <strain evidence="1 2">HMF3257</strain>
    </source>
</reference>
<evidence type="ECO:0000313" key="2">
    <source>
        <dbReference type="Proteomes" id="UP000249016"/>
    </source>
</evidence>
<keyword evidence="2" id="KW-1185">Reference proteome</keyword>
<dbReference type="RefSeq" id="WP_111346993.1">
    <property type="nucleotide sequence ID" value="NZ_QLII01000001.1"/>
</dbReference>
<proteinExistence type="predicted"/>
<accession>A0A327NR36</accession>
<gene>
    <name evidence="1" type="ORF">HMF3257_26895</name>
</gene>
<dbReference type="AlphaFoldDB" id="A0A327NR36"/>